<organism evidence="1 2">
    <name type="scientific">Linnemannia exigua</name>
    <dbReference type="NCBI Taxonomy" id="604196"/>
    <lineage>
        <taxon>Eukaryota</taxon>
        <taxon>Fungi</taxon>
        <taxon>Fungi incertae sedis</taxon>
        <taxon>Mucoromycota</taxon>
        <taxon>Mortierellomycotina</taxon>
        <taxon>Mortierellomycetes</taxon>
        <taxon>Mortierellales</taxon>
        <taxon>Mortierellaceae</taxon>
        <taxon>Linnemannia</taxon>
    </lineage>
</organism>
<name>A0AAD4CZQ8_9FUNG</name>
<dbReference type="GO" id="GO:0008270">
    <property type="term" value="F:zinc ion binding"/>
    <property type="evidence" value="ECO:0007669"/>
    <property type="project" value="InterPro"/>
</dbReference>
<dbReference type="InterPro" id="IPR036875">
    <property type="entry name" value="Znf_CCHC_sf"/>
</dbReference>
<feature type="non-terminal residue" evidence="1">
    <location>
        <position position="1"/>
    </location>
</feature>
<comment type="caution">
    <text evidence="1">The sequence shown here is derived from an EMBL/GenBank/DDBJ whole genome shotgun (WGS) entry which is preliminary data.</text>
</comment>
<proteinExistence type="predicted"/>
<sequence length="77" mass="8678">WSCHSPENHDLLESFPISLPLPMELDSTIHCDATNNLGLEKPRQLDFKNRACFKCLATGHQIRNCANNTYFGSVTSQ</sequence>
<evidence type="ECO:0008006" key="3">
    <source>
        <dbReference type="Google" id="ProtNLM"/>
    </source>
</evidence>
<protein>
    <recommendedName>
        <fullName evidence="3">CCHC-type domain-containing protein</fullName>
    </recommendedName>
</protein>
<accession>A0AAD4CZQ8</accession>
<reference evidence="1" key="1">
    <citation type="journal article" date="2020" name="Fungal Divers.">
        <title>Resolving the Mortierellaceae phylogeny through synthesis of multi-gene phylogenetics and phylogenomics.</title>
        <authorList>
            <person name="Vandepol N."/>
            <person name="Liber J."/>
            <person name="Desiro A."/>
            <person name="Na H."/>
            <person name="Kennedy M."/>
            <person name="Barry K."/>
            <person name="Grigoriev I.V."/>
            <person name="Miller A.N."/>
            <person name="O'Donnell K."/>
            <person name="Stajich J.E."/>
            <person name="Bonito G."/>
        </authorList>
    </citation>
    <scope>NUCLEOTIDE SEQUENCE</scope>
    <source>
        <strain evidence="1">NRRL 28262</strain>
    </source>
</reference>
<dbReference type="EMBL" id="JAAAIL010004117">
    <property type="protein sequence ID" value="KAG0248340.1"/>
    <property type="molecule type" value="Genomic_DNA"/>
</dbReference>
<dbReference type="SUPFAM" id="SSF57756">
    <property type="entry name" value="Retrovirus zinc finger-like domains"/>
    <property type="match status" value="1"/>
</dbReference>
<evidence type="ECO:0000313" key="1">
    <source>
        <dbReference type="EMBL" id="KAG0248340.1"/>
    </source>
</evidence>
<gene>
    <name evidence="1" type="ORF">BGZ95_008102</name>
</gene>
<dbReference type="Proteomes" id="UP001194580">
    <property type="component" value="Unassembled WGS sequence"/>
</dbReference>
<evidence type="ECO:0000313" key="2">
    <source>
        <dbReference type="Proteomes" id="UP001194580"/>
    </source>
</evidence>
<keyword evidence="2" id="KW-1185">Reference proteome</keyword>
<dbReference type="GO" id="GO:0003676">
    <property type="term" value="F:nucleic acid binding"/>
    <property type="evidence" value="ECO:0007669"/>
    <property type="project" value="InterPro"/>
</dbReference>
<dbReference type="AlphaFoldDB" id="A0AAD4CZQ8"/>